<gene>
    <name evidence="3" type="ORF">LADA_0F11584G</name>
</gene>
<sequence length="485" mass="55017">MSQDTIDTFMAITSAESSELAQHFLEMAGGNLETAISLFFEHGGNAQLNNRNSNTSSILPAGNSQFDEQPNDDGYRAPDPARHEALVDTHVFSSTFGGVGGRFEPLRHVRGMFDETRPQGIFNQQLNIEEGDEDSEFSEEENYESDHVYEEETVMEIDEDGAIREHRKLVRKPRAVTKEQRLAMLFKPPFDMMAKVDLDGAKIRGRERQKWIMINIQAVDIFQCQAINRDIWAHKDVKKLVKENFIFLQYQFDSQNAQPYIQFYGPHDKEELPHIAILDPITGERVKQWNHDVPNLHSFIEEVTVFLSQFSLHPGSTNPTVREPTPKLDPTLLSEEQQMELAIQESLNRDRTAGPTVDTGEPADTELLKSNDQHASVQGPTEDPHVPLFNSILPLQHPEPSNQLGVTTRIQIRIGDGRRLVRRFNAMEDTVRTIFEVLKSEVDGLGSQYFTLSDHARENLLDKLDETISDAGLKNSSLLLELISE</sequence>
<dbReference type="GO" id="GO:0005634">
    <property type="term" value="C:nucleus"/>
    <property type="evidence" value="ECO:0007669"/>
    <property type="project" value="TreeGrafter"/>
</dbReference>
<proteinExistence type="predicted"/>
<dbReference type="InterPro" id="IPR050730">
    <property type="entry name" value="UBX_domain-protein"/>
</dbReference>
<evidence type="ECO:0000313" key="4">
    <source>
        <dbReference type="Proteomes" id="UP000190274"/>
    </source>
</evidence>
<dbReference type="GO" id="GO:0043130">
    <property type="term" value="F:ubiquitin binding"/>
    <property type="evidence" value="ECO:0007669"/>
    <property type="project" value="EnsemblFungi"/>
</dbReference>
<dbReference type="SUPFAM" id="SSF52833">
    <property type="entry name" value="Thioredoxin-like"/>
    <property type="match status" value="1"/>
</dbReference>
<dbReference type="SMART" id="SM00166">
    <property type="entry name" value="UBX"/>
    <property type="match status" value="1"/>
</dbReference>
<reference evidence="3 4" key="1">
    <citation type="submission" date="2016-03" db="EMBL/GenBank/DDBJ databases">
        <authorList>
            <person name="Devillers H."/>
        </authorList>
    </citation>
    <scope>NUCLEOTIDE SEQUENCE [LARGE SCALE GENOMIC DNA]</scope>
    <source>
        <strain evidence="3">CBS 10888</strain>
    </source>
</reference>
<feature type="region of interest" description="Disordered" evidence="1">
    <location>
        <begin position="346"/>
        <end position="365"/>
    </location>
</feature>
<protein>
    <submittedName>
        <fullName evidence="3">LADA_0F11584g1_1</fullName>
    </submittedName>
</protein>
<dbReference type="Pfam" id="PF14555">
    <property type="entry name" value="UBA_4"/>
    <property type="match status" value="1"/>
</dbReference>
<dbReference type="CDD" id="cd01767">
    <property type="entry name" value="UBX"/>
    <property type="match status" value="1"/>
</dbReference>
<accession>A0A1G4JME4</accession>
<dbReference type="Proteomes" id="UP000190274">
    <property type="component" value="Chromosome F"/>
</dbReference>
<dbReference type="InterPro" id="IPR006577">
    <property type="entry name" value="UAS"/>
</dbReference>
<dbReference type="OrthoDB" id="270602at2759"/>
<keyword evidence="4" id="KW-1185">Reference proteome</keyword>
<dbReference type="GO" id="GO:0051117">
    <property type="term" value="F:ATPase binding"/>
    <property type="evidence" value="ECO:0007669"/>
    <property type="project" value="EnsemblFungi"/>
</dbReference>
<dbReference type="PROSITE" id="PS50033">
    <property type="entry name" value="UBX"/>
    <property type="match status" value="1"/>
</dbReference>
<evidence type="ECO:0000313" key="3">
    <source>
        <dbReference type="EMBL" id="SCU91713.1"/>
    </source>
</evidence>
<dbReference type="EMBL" id="LT598458">
    <property type="protein sequence ID" value="SCU91713.1"/>
    <property type="molecule type" value="Genomic_DNA"/>
</dbReference>
<feature type="region of interest" description="Disordered" evidence="1">
    <location>
        <begin position="51"/>
        <end position="71"/>
    </location>
</feature>
<dbReference type="InterPro" id="IPR001012">
    <property type="entry name" value="UBX_dom"/>
</dbReference>
<dbReference type="Pfam" id="PF13899">
    <property type="entry name" value="Thioredoxin_7"/>
    <property type="match status" value="1"/>
</dbReference>
<dbReference type="InterPro" id="IPR009060">
    <property type="entry name" value="UBA-like_sf"/>
</dbReference>
<evidence type="ECO:0000259" key="2">
    <source>
        <dbReference type="PROSITE" id="PS50033"/>
    </source>
</evidence>
<dbReference type="CDD" id="cd14346">
    <property type="entry name" value="UBA_Ubx5_like"/>
    <property type="match status" value="1"/>
</dbReference>
<dbReference type="PANTHER" id="PTHR23322:SF6">
    <property type="entry name" value="UBX DOMAIN-CONTAINING PROTEIN 7"/>
    <property type="match status" value="1"/>
</dbReference>
<organism evidence="3 4">
    <name type="scientific">Lachancea dasiensis</name>
    <dbReference type="NCBI Taxonomy" id="1072105"/>
    <lineage>
        <taxon>Eukaryota</taxon>
        <taxon>Fungi</taxon>
        <taxon>Dikarya</taxon>
        <taxon>Ascomycota</taxon>
        <taxon>Saccharomycotina</taxon>
        <taxon>Saccharomycetes</taxon>
        <taxon>Saccharomycetales</taxon>
        <taxon>Saccharomycetaceae</taxon>
        <taxon>Lachancea</taxon>
    </lineage>
</organism>
<dbReference type="Gene3D" id="1.10.8.10">
    <property type="entry name" value="DNA helicase RuvA subunit, C-terminal domain"/>
    <property type="match status" value="1"/>
</dbReference>
<dbReference type="InterPro" id="IPR036249">
    <property type="entry name" value="Thioredoxin-like_sf"/>
</dbReference>
<dbReference type="CDD" id="cd02958">
    <property type="entry name" value="UAS"/>
    <property type="match status" value="1"/>
</dbReference>
<dbReference type="SMART" id="SM00594">
    <property type="entry name" value="UAS"/>
    <property type="match status" value="1"/>
</dbReference>
<dbReference type="SUPFAM" id="SSF54236">
    <property type="entry name" value="Ubiquitin-like"/>
    <property type="match status" value="1"/>
</dbReference>
<dbReference type="SUPFAM" id="SSF46934">
    <property type="entry name" value="UBA-like"/>
    <property type="match status" value="1"/>
</dbReference>
<dbReference type="AlphaFoldDB" id="A0A1G4JME4"/>
<dbReference type="InterPro" id="IPR029071">
    <property type="entry name" value="Ubiquitin-like_domsf"/>
</dbReference>
<name>A0A1G4JME4_9SACH</name>
<feature type="compositionally biased region" description="Polar residues" evidence="1">
    <location>
        <begin position="51"/>
        <end position="68"/>
    </location>
</feature>
<feature type="domain" description="UBX" evidence="2">
    <location>
        <begin position="403"/>
        <end position="481"/>
    </location>
</feature>
<dbReference type="STRING" id="1266660.A0A1G4JME4"/>
<dbReference type="PANTHER" id="PTHR23322">
    <property type="entry name" value="FAS-ASSOCIATED PROTEIN"/>
    <property type="match status" value="1"/>
</dbReference>
<dbReference type="Gene3D" id="3.40.30.10">
    <property type="entry name" value="Glutaredoxin"/>
    <property type="match status" value="1"/>
</dbReference>
<dbReference type="Gene3D" id="3.10.20.90">
    <property type="entry name" value="Phosphatidylinositol 3-kinase Catalytic Subunit, Chain A, domain 1"/>
    <property type="match status" value="1"/>
</dbReference>
<evidence type="ECO:0000256" key="1">
    <source>
        <dbReference type="SAM" id="MobiDB-lite"/>
    </source>
</evidence>
<dbReference type="Pfam" id="PF00789">
    <property type="entry name" value="UBX"/>
    <property type="match status" value="1"/>
</dbReference>
<dbReference type="GO" id="GO:0043161">
    <property type="term" value="P:proteasome-mediated ubiquitin-dependent protein catabolic process"/>
    <property type="evidence" value="ECO:0007669"/>
    <property type="project" value="EnsemblFungi"/>
</dbReference>